<sequence length="575" mass="63997">MRANREPATVVETHSARPRISVGPKASSDPGLPSTDLELPTGQRTLAYRFFEALPAAISFTAVGLVFILPFVDAMLGAVYVLSIVGLMFVRAMLGAVDVARGFLRFRRSARVDWAARLTDLERAMDGRPSLAHPRGGFRAADHAALVDQVSADPHSIMRPSTLLHAVVVAAYNEPYPVIADTIRTLLHTSTKPEQLLVFFAHEERGGPAMAETARRLEAEYGHRFGAFVLVEHPAGLPDEIAGKGANITYAGHRLAEWVRDQAIDPRRVIVTSLDCDNIPHESYFDCVAYEYALAPDRERLSFQPISLYVTNIWDVPAPSRVVASANCFWNLTTTVRRLALRNFASHAQPLTALVGMGFWSKRTIVEDGHQYWRSWFHFDGDYRVVPIHVPIFQDAVQAGTFKATMVAQFKQLSRWSYGASDVPYVGVRVFAPTARSPFWPGVLRFFSLLEGHVSLASISIIIAIGGWIPFVVATQTGQVTSLVERMPMTVGIIQQIGMIGLIVSIVVFNALLPPRPIHVPRERRLTMWLQWLLYPLTLLVFNSSTALYSQWCLLTGRYRERFDVTEKMAGGRSS</sequence>
<keyword evidence="2" id="KW-0812">Transmembrane</keyword>
<feature type="transmembrane region" description="Helical" evidence="2">
    <location>
        <begin position="533"/>
        <end position="552"/>
    </location>
</feature>
<dbReference type="GO" id="GO:0016740">
    <property type="term" value="F:transferase activity"/>
    <property type="evidence" value="ECO:0007669"/>
    <property type="project" value="UniProtKB-KW"/>
</dbReference>
<name>A0A1H1PGU2_9MICO</name>
<evidence type="ECO:0000256" key="2">
    <source>
        <dbReference type="SAM" id="Phobius"/>
    </source>
</evidence>
<dbReference type="AlphaFoldDB" id="A0A1H1PGU2"/>
<keyword evidence="2" id="KW-1133">Transmembrane helix</keyword>
<feature type="transmembrane region" description="Helical" evidence="2">
    <location>
        <begin position="53"/>
        <end position="72"/>
    </location>
</feature>
<dbReference type="PANTHER" id="PTHR36851:SF1">
    <property type="entry name" value="GLYCO_TRANS_2-LIKE DOMAIN-CONTAINING PROTEIN"/>
    <property type="match status" value="1"/>
</dbReference>
<dbReference type="RefSeq" id="WP_197678188.1">
    <property type="nucleotide sequence ID" value="NZ_LT629766.1"/>
</dbReference>
<keyword evidence="2" id="KW-0472">Membrane</keyword>
<dbReference type="Proteomes" id="UP000199597">
    <property type="component" value="Chromosome I"/>
</dbReference>
<proteinExistence type="predicted"/>
<organism evidence="3 4">
    <name type="scientific">Brevibacterium siliguriense</name>
    <dbReference type="NCBI Taxonomy" id="1136497"/>
    <lineage>
        <taxon>Bacteria</taxon>
        <taxon>Bacillati</taxon>
        <taxon>Actinomycetota</taxon>
        <taxon>Actinomycetes</taxon>
        <taxon>Micrococcales</taxon>
        <taxon>Brevibacteriaceae</taxon>
        <taxon>Brevibacterium</taxon>
    </lineage>
</organism>
<evidence type="ECO:0000313" key="3">
    <source>
        <dbReference type="EMBL" id="SDS10364.1"/>
    </source>
</evidence>
<dbReference type="PANTHER" id="PTHR36851">
    <property type="entry name" value="UNNAMED PRODUCT"/>
    <property type="match status" value="1"/>
</dbReference>
<keyword evidence="4" id="KW-1185">Reference proteome</keyword>
<evidence type="ECO:0000313" key="4">
    <source>
        <dbReference type="Proteomes" id="UP000199597"/>
    </source>
</evidence>
<keyword evidence="3" id="KW-0808">Transferase</keyword>
<feature type="transmembrane region" description="Helical" evidence="2">
    <location>
        <begin position="454"/>
        <end position="473"/>
    </location>
</feature>
<dbReference type="STRING" id="1136497.SAMN04489752_0989"/>
<protein>
    <submittedName>
        <fullName evidence="3">Glycosyltransferase, catalytic subunit of cellulose synthase and poly-beta-1,6-N-acetylglucosamine synthase</fullName>
    </submittedName>
</protein>
<reference evidence="4" key="1">
    <citation type="submission" date="2016-10" db="EMBL/GenBank/DDBJ databases">
        <authorList>
            <person name="Varghese N."/>
            <person name="Submissions S."/>
        </authorList>
    </citation>
    <scope>NUCLEOTIDE SEQUENCE [LARGE SCALE GENOMIC DNA]</scope>
    <source>
        <strain evidence="4">DSM 23676</strain>
    </source>
</reference>
<accession>A0A1H1PGU2</accession>
<gene>
    <name evidence="3" type="ORF">SAMN04489752_0989</name>
</gene>
<feature type="region of interest" description="Disordered" evidence="1">
    <location>
        <begin position="1"/>
        <end position="36"/>
    </location>
</feature>
<evidence type="ECO:0000256" key="1">
    <source>
        <dbReference type="SAM" id="MobiDB-lite"/>
    </source>
</evidence>
<feature type="transmembrane region" description="Helical" evidence="2">
    <location>
        <begin position="493"/>
        <end position="513"/>
    </location>
</feature>
<dbReference type="EMBL" id="LT629766">
    <property type="protein sequence ID" value="SDS10364.1"/>
    <property type="molecule type" value="Genomic_DNA"/>
</dbReference>
<feature type="transmembrane region" description="Helical" evidence="2">
    <location>
        <begin position="78"/>
        <end position="100"/>
    </location>
</feature>